<reference evidence="1 2" key="1">
    <citation type="submission" date="2021-04" db="EMBL/GenBank/DDBJ databases">
        <authorList>
            <person name="Seiffert S.N."/>
        </authorList>
    </citation>
    <scope>NUCLEOTIDE SEQUENCE [LARGE SCALE GENOMIC DNA]</scope>
    <source>
        <strain evidence="1 2">1</strain>
    </source>
</reference>
<dbReference type="Pfam" id="PF03513">
    <property type="entry name" value="Cloacin_immun"/>
    <property type="match status" value="1"/>
</dbReference>
<dbReference type="EMBL" id="JAGRYU010000008">
    <property type="protein sequence ID" value="MBU4681343.1"/>
    <property type="molecule type" value="Genomic_DNA"/>
</dbReference>
<keyword evidence="2" id="KW-1185">Reference proteome</keyword>
<name>A0ABS6DDR5_9ENTR</name>
<evidence type="ECO:0000313" key="2">
    <source>
        <dbReference type="Proteomes" id="UP000686327"/>
    </source>
</evidence>
<comment type="caution">
    <text evidence="1">The sequence shown here is derived from an EMBL/GenBank/DDBJ whole genome shotgun (WGS) entry which is preliminary data.</text>
</comment>
<organism evidence="1 2">
    <name type="scientific">Cedecea davisae</name>
    <dbReference type="NCBI Taxonomy" id="158484"/>
    <lineage>
        <taxon>Bacteria</taxon>
        <taxon>Pseudomonadati</taxon>
        <taxon>Pseudomonadota</taxon>
        <taxon>Gammaproteobacteria</taxon>
        <taxon>Enterobacterales</taxon>
        <taxon>Enterobacteriaceae</taxon>
        <taxon>Cedecea</taxon>
    </lineage>
</organism>
<protein>
    <submittedName>
        <fullName evidence="1">Uncharacterized protein</fullName>
    </submittedName>
</protein>
<sequence>MFHKMILQWFNKESADGEGMGTSAALDHCVYFLDKPGISDEPQIYNGRYDVKNTWLQHIQPYFQHQINSQQYDYQLAFRYV</sequence>
<dbReference type="Proteomes" id="UP000686327">
    <property type="component" value="Unassembled WGS sequence"/>
</dbReference>
<proteinExistence type="predicted"/>
<evidence type="ECO:0000313" key="1">
    <source>
        <dbReference type="EMBL" id="MBU4681343.1"/>
    </source>
</evidence>
<reference evidence="2" key="2">
    <citation type="submission" date="2023-07" db="EMBL/GenBank/DDBJ databases">
        <title>Cedecea davisae an AmpC producer and its therapeutic implications.</title>
        <authorList>
            <person name="Notter J."/>
        </authorList>
    </citation>
    <scope>NUCLEOTIDE SEQUENCE [LARGE SCALE GENOMIC DNA]</scope>
    <source>
        <strain evidence="2">1</strain>
    </source>
</reference>
<dbReference type="RefSeq" id="WP_216374850.1">
    <property type="nucleotide sequence ID" value="NZ_JAGRYT010000012.1"/>
</dbReference>
<dbReference type="InterPro" id="IPR003063">
    <property type="entry name" value="Cloacn_immnty_fam"/>
</dbReference>
<gene>
    <name evidence="1" type="ORF">KC222_04895</name>
</gene>
<accession>A0ABS6DDR5</accession>